<comment type="caution">
    <text evidence="3">The sequence shown here is derived from an EMBL/GenBank/DDBJ whole genome shotgun (WGS) entry which is preliminary data.</text>
</comment>
<dbReference type="InterPro" id="IPR045450">
    <property type="entry name" value="VMAP_C"/>
</dbReference>
<evidence type="ECO:0000259" key="2">
    <source>
        <dbReference type="Pfam" id="PF20028"/>
    </source>
</evidence>
<keyword evidence="4" id="KW-1185">Reference proteome</keyword>
<protein>
    <recommendedName>
        <fullName evidence="2">vWA-MoxR associated protein C-terminal domain-containing protein</fullName>
    </recommendedName>
</protein>
<feature type="compositionally biased region" description="Basic residues" evidence="1">
    <location>
        <begin position="453"/>
        <end position="464"/>
    </location>
</feature>
<feature type="region of interest" description="Disordered" evidence="1">
    <location>
        <begin position="611"/>
        <end position="673"/>
    </location>
</feature>
<feature type="compositionally biased region" description="Basic and acidic residues" evidence="1">
    <location>
        <begin position="99"/>
        <end position="111"/>
    </location>
</feature>
<dbReference type="Gene3D" id="2.40.10.10">
    <property type="entry name" value="Trypsin-like serine proteases"/>
    <property type="match status" value="2"/>
</dbReference>
<dbReference type="InterPro" id="IPR043504">
    <property type="entry name" value="Peptidase_S1_PA_chymotrypsin"/>
</dbReference>
<feature type="domain" description="vWA-MoxR associated protein C-terminal" evidence="2">
    <location>
        <begin position="493"/>
        <end position="586"/>
    </location>
</feature>
<proteinExistence type="predicted"/>
<feature type="region of interest" description="Disordered" evidence="1">
    <location>
        <begin position="435"/>
        <end position="465"/>
    </location>
</feature>
<sequence>MTGGHAPGASNAFDAARRALRGLVVAATVRIHRPVVGYALEEPGTFLGSGFFVAPNWVLTCAHVACGGEGGEVAVVYETAPGRGTSSAPGRVVATLPDLTDRTGRGARADGAEPAGRAEWGPPAADRLPVGNWPAPDLALVQLTEPVDDHECVYVSERPAAYYGEGRVLYAGWTENEGRLQVMDGTLTVQGTIGGWSSDVQMRLGDNDLPYGVSGGPVIDPVRGEVIGVLKARSDHRPGGTSTGIEQLRTLRVPAEAVRAEHGDLYQAVFHAHDRYHRDRQRHPASRRQTWTDVQGRLGARPGRTLSPDERIQLLGRLAELPPPQSTRGLLDILDSLPDFQTLSPLPAPRGWRDGLGALYESASDDGALELVLDYAMRAMSAPRPFVVPSTPDAEKALWVWVWQAAQRLSARYRAGLAEQRIERLRRRDEAQHDVPDTFWGGAHSAGGPGGRVPHRRGGPHARARAGVGAGAVGSAARPSALLELVLRGWEPDRCDWSVSVAAPGGEVVRLREAERTPLADLPAHLAGPLGEAFRHCDEPGRPALLQVALPHALLGLEVDTWRLPPDDEPLGAQRPLVVRCADRDLLPDEAYGAYAGVGAYPGDLAYPGNGADGRGGTGAGDPHGARHPAPSGGPAGPGDPHGVRSAGERDDPAGPDGAIDVDDTYGADDAVYVDDADDADDVDDVDRERRARWRWLHAHRAKAEVLDCDEGLRKPVPTVEELRALSHGTVPVLCRYGDLRYEDDAEALARIVLGGYGVALWRRRRGRPDTVCGEFHRGTIDGIAEPPSARYLPEAVHELRMRLRAGRTESFWADGLTLLYDDPHQPLPGTGDLLEAP</sequence>
<feature type="compositionally biased region" description="Acidic residues" evidence="1">
    <location>
        <begin position="660"/>
        <end position="673"/>
    </location>
</feature>
<feature type="region of interest" description="Disordered" evidence="1">
    <location>
        <begin position="99"/>
        <end position="124"/>
    </location>
</feature>
<organism evidence="3 4">
    <name type="scientific">Streptomyces asoensis</name>
    <dbReference type="NCBI Taxonomy" id="249586"/>
    <lineage>
        <taxon>Bacteria</taxon>
        <taxon>Bacillati</taxon>
        <taxon>Actinomycetota</taxon>
        <taxon>Actinomycetes</taxon>
        <taxon>Kitasatosporales</taxon>
        <taxon>Streptomycetaceae</taxon>
        <taxon>Streptomyces</taxon>
    </lineage>
</organism>
<evidence type="ECO:0000313" key="4">
    <source>
        <dbReference type="Proteomes" id="UP000649259"/>
    </source>
</evidence>
<accession>A0ABQ3SBD3</accession>
<dbReference type="SUPFAM" id="SSF50494">
    <property type="entry name" value="Trypsin-like serine proteases"/>
    <property type="match status" value="1"/>
</dbReference>
<dbReference type="InterPro" id="IPR009003">
    <property type="entry name" value="Peptidase_S1_PA"/>
</dbReference>
<feature type="compositionally biased region" description="Gly residues" evidence="1">
    <location>
        <begin position="611"/>
        <end position="622"/>
    </location>
</feature>
<evidence type="ECO:0000313" key="3">
    <source>
        <dbReference type="EMBL" id="GHI65444.1"/>
    </source>
</evidence>
<dbReference type="Proteomes" id="UP000649259">
    <property type="component" value="Unassembled WGS sequence"/>
</dbReference>
<dbReference type="EMBL" id="BNEB01000005">
    <property type="protein sequence ID" value="GHI65444.1"/>
    <property type="molecule type" value="Genomic_DNA"/>
</dbReference>
<gene>
    <name evidence="3" type="ORF">Saso_70940</name>
</gene>
<evidence type="ECO:0000256" key="1">
    <source>
        <dbReference type="SAM" id="MobiDB-lite"/>
    </source>
</evidence>
<reference evidence="4" key="1">
    <citation type="submission" date="2023-07" db="EMBL/GenBank/DDBJ databases">
        <title>Whole genome shotgun sequence of Streptomyces cacaoi subsp. asoensis NBRC 13813.</title>
        <authorList>
            <person name="Komaki H."/>
            <person name="Tamura T."/>
        </authorList>
    </citation>
    <scope>NUCLEOTIDE SEQUENCE [LARGE SCALE GENOMIC DNA]</scope>
    <source>
        <strain evidence="4">NBRC 13813</strain>
    </source>
</reference>
<dbReference type="Pfam" id="PF20028">
    <property type="entry name" value="VMAP-C"/>
    <property type="match status" value="2"/>
</dbReference>
<dbReference type="Pfam" id="PF13365">
    <property type="entry name" value="Trypsin_2"/>
    <property type="match status" value="1"/>
</dbReference>
<name>A0ABQ3SBD3_9ACTN</name>
<feature type="domain" description="vWA-MoxR associated protein C-terminal" evidence="2">
    <location>
        <begin position="667"/>
        <end position="824"/>
    </location>
</feature>